<protein>
    <submittedName>
        <fullName evidence="1">Uncharacterized protein</fullName>
    </submittedName>
</protein>
<evidence type="ECO:0000313" key="1">
    <source>
        <dbReference type="EMBL" id="DAE29964.1"/>
    </source>
</evidence>
<dbReference type="EMBL" id="BK059101">
    <property type="protein sequence ID" value="DAE29964.1"/>
    <property type="molecule type" value="Genomic_DNA"/>
</dbReference>
<accession>A0A8S5RG48</accession>
<proteinExistence type="predicted"/>
<reference evidence="1" key="1">
    <citation type="journal article" date="2021" name="Proc. Natl. Acad. Sci. U.S.A.">
        <title>A Catalog of Tens of Thousands of Viruses from Human Metagenomes Reveals Hidden Associations with Chronic Diseases.</title>
        <authorList>
            <person name="Tisza M.J."/>
            <person name="Buck C.B."/>
        </authorList>
    </citation>
    <scope>NUCLEOTIDE SEQUENCE</scope>
    <source>
        <strain evidence="1">CtE0n6</strain>
    </source>
</reference>
<sequence>MKLNALIIDNKPYCSKCKVQLGNGTGEYSLITHEGKNYTKFERYCNSCRGRFVYYADIQLEETKRYSFNNDIEEVTDEVKRED</sequence>
<name>A0A8S5RG48_9VIRU</name>
<organism evidence="1">
    <name type="scientific">virus sp. ctE0n6</name>
    <dbReference type="NCBI Taxonomy" id="2827985"/>
    <lineage>
        <taxon>Viruses</taxon>
    </lineage>
</organism>